<evidence type="ECO:0000313" key="3">
    <source>
        <dbReference type="EMBL" id="RCW31353.1"/>
    </source>
</evidence>
<dbReference type="AlphaFoldDB" id="A0A368URN2"/>
<dbReference type="RefSeq" id="WP_114437473.1">
    <property type="nucleotide sequence ID" value="NZ_QPIZ01000018.1"/>
</dbReference>
<keyword evidence="4" id="KW-1185">Reference proteome</keyword>
<dbReference type="PANTHER" id="PTHR37841:SF1">
    <property type="entry name" value="DUF3298 DOMAIN-CONTAINING PROTEIN"/>
    <property type="match status" value="1"/>
</dbReference>
<dbReference type="EMBL" id="QPIZ01000018">
    <property type="protein sequence ID" value="RCW31353.1"/>
    <property type="molecule type" value="Genomic_DNA"/>
</dbReference>
<gene>
    <name evidence="3" type="ORF">DFO77_11870</name>
</gene>
<evidence type="ECO:0000256" key="1">
    <source>
        <dbReference type="SAM" id="SignalP"/>
    </source>
</evidence>
<feature type="chain" id="PRO_5016993272" evidence="1">
    <location>
        <begin position="20"/>
        <end position="495"/>
    </location>
</feature>
<keyword evidence="1" id="KW-0732">Signal</keyword>
<evidence type="ECO:0000313" key="4">
    <source>
        <dbReference type="Proteomes" id="UP000252733"/>
    </source>
</evidence>
<feature type="signal peptide" evidence="1">
    <location>
        <begin position="1"/>
        <end position="19"/>
    </location>
</feature>
<name>A0A368URN2_9BACT</name>
<dbReference type="Proteomes" id="UP000252733">
    <property type="component" value="Unassembled WGS sequence"/>
</dbReference>
<feature type="domain" description="Outer membrane protein beta-barrel" evidence="2">
    <location>
        <begin position="332"/>
        <end position="470"/>
    </location>
</feature>
<dbReference type="Pfam" id="PF13568">
    <property type="entry name" value="OMP_b-brl_2"/>
    <property type="match status" value="1"/>
</dbReference>
<proteinExistence type="predicted"/>
<evidence type="ECO:0000259" key="2">
    <source>
        <dbReference type="Pfam" id="PF13568"/>
    </source>
</evidence>
<accession>A0A368URN2</accession>
<organism evidence="3 4">
    <name type="scientific">Marinilabilia salmonicolor</name>
    <dbReference type="NCBI Taxonomy" id="989"/>
    <lineage>
        <taxon>Bacteria</taxon>
        <taxon>Pseudomonadati</taxon>
        <taxon>Bacteroidota</taxon>
        <taxon>Bacteroidia</taxon>
        <taxon>Marinilabiliales</taxon>
        <taxon>Marinilabiliaceae</taxon>
        <taxon>Marinilabilia</taxon>
    </lineage>
</organism>
<dbReference type="PANTHER" id="PTHR37841">
    <property type="entry name" value="GLR2918 PROTEIN"/>
    <property type="match status" value="1"/>
</dbReference>
<reference evidence="3 4" key="1">
    <citation type="submission" date="2018-07" db="EMBL/GenBank/DDBJ databases">
        <title>Freshwater and sediment microbial communities from various areas in North America, analyzing microbe dynamics in response to fracking.</title>
        <authorList>
            <person name="Lamendella R."/>
        </authorList>
    </citation>
    <scope>NUCLEOTIDE SEQUENCE [LARGE SCALE GENOMIC DNA]</scope>
    <source>
        <strain evidence="3 4">160A</strain>
    </source>
</reference>
<protein>
    <submittedName>
        <fullName evidence="3">WG repeat protein</fullName>
    </submittedName>
</protein>
<dbReference type="InterPro" id="IPR025665">
    <property type="entry name" value="Beta-barrel_OMP_2"/>
</dbReference>
<comment type="caution">
    <text evidence="3">The sequence shown here is derived from an EMBL/GenBank/DDBJ whole genome shotgun (WGS) entry which is preliminary data.</text>
</comment>
<dbReference type="InterPro" id="IPR032774">
    <property type="entry name" value="WG_beta_rep"/>
</dbReference>
<dbReference type="Pfam" id="PF14903">
    <property type="entry name" value="WG_beta_rep"/>
    <property type="match status" value="5"/>
</dbReference>
<sequence length="495" mass="56231">MKRAVIFLLMVLVVTSVRGQNESPDSVLQKYDRFWEMSSGLFRVMEEGQVGVVDKNGRIVVPCRFDQVWTPNKDNYIRVLLNMKTGLYHIEKGIILPAEYDQIWEFENGLAKVMKNRKFGFVDMEGLMVVPCEYQHVWAPHDGRIKVIKDGMTGFVAADGQIIAPPVYQDIQPFRNGRARIIRGGKMGFIDEQGNEVIPPIYDEVLPFEGDTTVVTSDDEYLVIDREGRMIGVTHKPREEASQISDTGEEELQQYRVKIEKDYIDIRHNGEGISFPGKEKKRRYFDGHLAGVGIALNGYLDADLQEELPAGYEFMSLNQTKSVEVSIYPVSENIRLLGNWFGLTTGIGLQYNNYRFNLDNISEVDEPGQEWFPEVGSEASISKSKLMMMHVNVPLMAELQFSNRSRHNSLYLSGGVVGGVRLQTHTKLVFDDGNGEEKKKKRGDMGLPTFRYGFMAKAGYGDFSLYATYYPEPMFKTGEGPEIYPFSVGVMFHFD</sequence>